<dbReference type="InterPro" id="IPR000184">
    <property type="entry name" value="Bac_surfAg_D15"/>
</dbReference>
<name>A0ABX5Q0K8_9FLAO</name>
<comment type="subcellular location">
    <subcellularLocation>
        <location evidence="1">Membrane</location>
    </subcellularLocation>
</comment>
<dbReference type="Gene3D" id="2.40.160.50">
    <property type="entry name" value="membrane protein fhac: a member of the omp85/tpsb transporter family"/>
    <property type="match status" value="1"/>
</dbReference>
<evidence type="ECO:0000313" key="5">
    <source>
        <dbReference type="Proteomes" id="UP000248584"/>
    </source>
</evidence>
<sequence length="554" mass="63934">MNDFKKHKLKYYFVLIIYILIAHTALSQNQYLQISFQKSLKHPIDSTFITISKKKSNEVNDSIVSNFIKKGFLNATSLPITKINDSTNGISIVKNKKYNIVVFETSDELQNEMKTISLSRKRKEIPIEELEEYLEDLNNQLIEKGFPFATTQITDITLNSSDTINAALKIKLNSQRRIDRFEIKGYQKFPERTINQFLKNNNLYNMKNIERIENHIRNIPFVNMTKKTEVLFKKDSTTVFLFLEKKDVNYAEGLLGFNNSENGNIELNGFINLRLENNFNRAESFNLEYRNDNEDQTQLITKINIPYLWNSSIGTQLELNIQRRDSTYQRTSIKAGTYYKPSWQTHLGINYINTISNALENELGINDIKTNGLELLTSYHIRSNDQLMPENVKIELSLGGYNRQLNQKNENQFTIDATLLKLLHLSNRSKFLGHLRGRYLNSDNIQFNELYQFGGTGSIRGFNQNSIDSSFYTTLATEYRYCLNDQIYLHSILDIGIFENFNSKKLDKLYGYGGGIAILTNAGILNLSIANGRFEGAKVDLSSTVAHINLRINF</sequence>
<proteinExistence type="predicted"/>
<feature type="domain" description="Bacterial surface antigen (D15)" evidence="3">
    <location>
        <begin position="292"/>
        <end position="531"/>
    </location>
</feature>
<keyword evidence="5" id="KW-1185">Reference proteome</keyword>
<dbReference type="EMBL" id="QKZR01000001">
    <property type="protein sequence ID" value="PZX43363.1"/>
    <property type="molecule type" value="Genomic_DNA"/>
</dbReference>
<dbReference type="Pfam" id="PF01103">
    <property type="entry name" value="Omp85"/>
    <property type="match status" value="1"/>
</dbReference>
<comment type="caution">
    <text evidence="4">The sequence shown here is derived from an EMBL/GenBank/DDBJ whole genome shotgun (WGS) entry which is preliminary data.</text>
</comment>
<accession>A0ABX5Q0K8</accession>
<organism evidence="4 5">
    <name type="scientific">Nonlabens dokdonensis</name>
    <dbReference type="NCBI Taxonomy" id="328515"/>
    <lineage>
        <taxon>Bacteria</taxon>
        <taxon>Pseudomonadati</taxon>
        <taxon>Bacteroidota</taxon>
        <taxon>Flavobacteriia</taxon>
        <taxon>Flavobacteriales</taxon>
        <taxon>Flavobacteriaceae</taxon>
        <taxon>Nonlabens</taxon>
    </lineage>
</organism>
<protein>
    <submittedName>
        <fullName evidence="4">Surface antigen-like protein</fullName>
    </submittedName>
</protein>
<gene>
    <name evidence="4" type="ORF">LX97_00363</name>
</gene>
<evidence type="ECO:0000259" key="3">
    <source>
        <dbReference type="Pfam" id="PF01103"/>
    </source>
</evidence>
<evidence type="ECO:0000256" key="1">
    <source>
        <dbReference type="ARBA" id="ARBA00004370"/>
    </source>
</evidence>
<dbReference type="Proteomes" id="UP000248584">
    <property type="component" value="Unassembled WGS sequence"/>
</dbReference>
<reference evidence="4 5" key="1">
    <citation type="submission" date="2018-06" db="EMBL/GenBank/DDBJ databases">
        <title>Genomic Encyclopedia of Archaeal and Bacterial Type Strains, Phase II (KMG-II): from individual species to whole genera.</title>
        <authorList>
            <person name="Goeker M."/>
        </authorList>
    </citation>
    <scope>NUCLEOTIDE SEQUENCE [LARGE SCALE GENOMIC DNA]</scope>
    <source>
        <strain evidence="4 5">DSM 17205</strain>
    </source>
</reference>
<keyword evidence="2" id="KW-0472">Membrane</keyword>
<evidence type="ECO:0000256" key="2">
    <source>
        <dbReference type="ARBA" id="ARBA00023136"/>
    </source>
</evidence>
<evidence type="ECO:0000313" key="4">
    <source>
        <dbReference type="EMBL" id="PZX43363.1"/>
    </source>
</evidence>